<keyword evidence="3" id="KW-1185">Reference proteome</keyword>
<protein>
    <submittedName>
        <fullName evidence="4">Fatty acid synthase-like</fullName>
    </submittedName>
</protein>
<dbReference type="PANTHER" id="PTHR43775">
    <property type="entry name" value="FATTY ACID SYNTHASE"/>
    <property type="match status" value="1"/>
</dbReference>
<evidence type="ECO:0000313" key="4">
    <source>
        <dbReference type="RefSeq" id="XP_024893233.1"/>
    </source>
</evidence>
<evidence type="ECO:0000259" key="2">
    <source>
        <dbReference type="PROSITE" id="PS52019"/>
    </source>
</evidence>
<proteinExistence type="predicted"/>
<feature type="active site" description="Proton acceptor; for dehydratase activity" evidence="1">
    <location>
        <position position="18"/>
    </location>
</feature>
<feature type="domain" description="PKS/mFAS DH" evidence="2">
    <location>
        <begin position="1"/>
        <end position="257"/>
    </location>
</feature>
<feature type="region of interest" description="N-terminal hotdog fold" evidence="1">
    <location>
        <begin position="1"/>
        <end position="107"/>
    </location>
</feature>
<dbReference type="Proteomes" id="UP000504618">
    <property type="component" value="Unplaced"/>
</dbReference>
<dbReference type="PROSITE" id="PS52019">
    <property type="entry name" value="PKS_MFAS_DH"/>
    <property type="match status" value="1"/>
</dbReference>
<dbReference type="PANTHER" id="PTHR43775:SF23">
    <property type="entry name" value="FATTY ACID SYNTHASE 3"/>
    <property type="match status" value="1"/>
</dbReference>
<feature type="active site" description="Proton donor; for dehydratase activity" evidence="1">
    <location>
        <position position="169"/>
    </location>
</feature>
<gene>
    <name evidence="4" type="primary">LOC112468339</name>
</gene>
<name>A0A6J1RFY2_9HYME</name>
<sequence length="420" mass="47794">MVINIDVADEAFIYLMGHVVDNKILFPAMGYLFCLWEMMASLNKQECTNVPIVFEDVNFIRATVLSQQNEIELTFSIQEGTNRFEITEGDNAIVTGTVRIPNNIENEKISANLAEYIDDDEEMNAKDIYKELRLRGYQYTGAFRGLQSASVSGSNGHIAWTSNWVAFMDSMLQMMILGQNSRSLYVPTRIRKLTIDPKYHTQIIQDYPIEDRQFSVRRYKSSDAIISGGIEICGTVATPISRRKKVVNTVLEEYKFVAHRDLGTMSLQDAVRMSVHIALECYNVTNVKIIELVDDSDNVTPEDLNSPVISEILNNLPQIRHHTKLVKTHEKFPNISLPNDVSTTEITKLSKNENCLMIIGFDILTKNSKKLYEQLLPLLMPQGFILTLEKSGAVCDYSCLKTYELDVILEKQINEKTLCY</sequence>
<dbReference type="InterPro" id="IPR042104">
    <property type="entry name" value="PKS_dehydratase_sf"/>
</dbReference>
<dbReference type="InterPro" id="IPR050091">
    <property type="entry name" value="PKS_NRPS_Biosynth_Enz"/>
</dbReference>
<feature type="region of interest" description="C-terminal hotdog fold" evidence="1">
    <location>
        <begin position="120"/>
        <end position="257"/>
    </location>
</feature>
<reference evidence="4" key="1">
    <citation type="submission" date="2025-08" db="UniProtKB">
        <authorList>
            <consortium name="RefSeq"/>
        </authorList>
    </citation>
    <scope>IDENTIFICATION</scope>
    <source>
        <tissue evidence="4">Whole body</tissue>
    </source>
</reference>
<dbReference type="RefSeq" id="XP_024893233.1">
    <property type="nucleotide sequence ID" value="XM_025037465.1"/>
</dbReference>
<organism evidence="3 4">
    <name type="scientific">Temnothorax curvispinosus</name>
    <dbReference type="NCBI Taxonomy" id="300111"/>
    <lineage>
        <taxon>Eukaryota</taxon>
        <taxon>Metazoa</taxon>
        <taxon>Ecdysozoa</taxon>
        <taxon>Arthropoda</taxon>
        <taxon>Hexapoda</taxon>
        <taxon>Insecta</taxon>
        <taxon>Pterygota</taxon>
        <taxon>Neoptera</taxon>
        <taxon>Endopterygota</taxon>
        <taxon>Hymenoptera</taxon>
        <taxon>Apocrita</taxon>
        <taxon>Aculeata</taxon>
        <taxon>Formicoidea</taxon>
        <taxon>Formicidae</taxon>
        <taxon>Myrmicinae</taxon>
        <taxon>Temnothorax</taxon>
    </lineage>
</organism>
<accession>A0A6J1RFY2</accession>
<evidence type="ECO:0000313" key="3">
    <source>
        <dbReference type="Proteomes" id="UP000504618"/>
    </source>
</evidence>
<dbReference type="GO" id="GO:0006633">
    <property type="term" value="P:fatty acid biosynthetic process"/>
    <property type="evidence" value="ECO:0007669"/>
    <property type="project" value="TreeGrafter"/>
</dbReference>
<dbReference type="GO" id="GO:0004312">
    <property type="term" value="F:fatty acid synthase activity"/>
    <property type="evidence" value="ECO:0007669"/>
    <property type="project" value="TreeGrafter"/>
</dbReference>
<dbReference type="Gene3D" id="3.10.129.110">
    <property type="entry name" value="Polyketide synthase dehydratase"/>
    <property type="match status" value="1"/>
</dbReference>
<dbReference type="GeneID" id="112468339"/>
<evidence type="ECO:0000256" key="1">
    <source>
        <dbReference type="PROSITE-ProRule" id="PRU01363"/>
    </source>
</evidence>
<dbReference type="AlphaFoldDB" id="A0A6J1RFY2"/>
<dbReference type="InterPro" id="IPR049900">
    <property type="entry name" value="PKS_mFAS_DH"/>
</dbReference>
<dbReference type="OrthoDB" id="7551960at2759"/>